<keyword evidence="15" id="KW-1185">Reference proteome</keyword>
<evidence type="ECO:0000256" key="2">
    <source>
        <dbReference type="ARBA" id="ARBA00004429"/>
    </source>
</evidence>
<dbReference type="FunFam" id="1.20.81.30:FF:000001">
    <property type="entry name" value="Type II secretion system protein F"/>
    <property type="match status" value="1"/>
</dbReference>
<comment type="similarity">
    <text evidence="3 11">Belongs to the GSP F family.</text>
</comment>
<evidence type="ECO:0000256" key="5">
    <source>
        <dbReference type="ARBA" id="ARBA00022475"/>
    </source>
</evidence>
<feature type="domain" description="Type II secretion system protein GspF" evidence="13">
    <location>
        <begin position="76"/>
        <end position="198"/>
    </location>
</feature>
<dbReference type="STRING" id="596151.DesfrDRAFT_3555"/>
<dbReference type="InterPro" id="IPR001992">
    <property type="entry name" value="T2SS_GspF/T4SS_PilC_CS"/>
</dbReference>
<feature type="transmembrane region" description="Helical" evidence="12">
    <location>
        <begin position="174"/>
        <end position="197"/>
    </location>
</feature>
<dbReference type="InterPro" id="IPR018076">
    <property type="entry name" value="T2SS_GspF_dom"/>
</dbReference>
<keyword evidence="4 11" id="KW-0813">Transport</keyword>
<evidence type="ECO:0000313" key="15">
    <source>
        <dbReference type="Proteomes" id="UP000006250"/>
    </source>
</evidence>
<evidence type="ECO:0000256" key="11">
    <source>
        <dbReference type="RuleBase" id="RU003923"/>
    </source>
</evidence>
<dbReference type="PANTHER" id="PTHR30012:SF0">
    <property type="entry name" value="TYPE II SECRETION SYSTEM PROTEIN F-RELATED"/>
    <property type="match status" value="1"/>
</dbReference>
<evidence type="ECO:0000256" key="12">
    <source>
        <dbReference type="SAM" id="Phobius"/>
    </source>
</evidence>
<dbReference type="PANTHER" id="PTHR30012">
    <property type="entry name" value="GENERAL SECRETION PATHWAY PROTEIN"/>
    <property type="match status" value="1"/>
</dbReference>
<accession>E1K105</accession>
<feature type="transmembrane region" description="Helical" evidence="12">
    <location>
        <begin position="381"/>
        <end position="402"/>
    </location>
</feature>
<keyword evidence="9 12" id="KW-0472">Membrane</keyword>
<feature type="transmembrane region" description="Helical" evidence="12">
    <location>
        <begin position="228"/>
        <end position="247"/>
    </location>
</feature>
<dbReference type="OrthoDB" id="9805682at2"/>
<comment type="function">
    <text evidence="1">Component of the type II secretion system inner membrane complex required for the energy-dependent secretion of extracellular factors such as proteases and toxins from the periplasm.</text>
</comment>
<dbReference type="GO" id="GO:0015628">
    <property type="term" value="P:protein secretion by the type II secretion system"/>
    <property type="evidence" value="ECO:0007669"/>
    <property type="project" value="TreeGrafter"/>
</dbReference>
<dbReference type="RefSeq" id="WP_005996174.1">
    <property type="nucleotide sequence ID" value="NZ_AECZ01000035.1"/>
</dbReference>
<feature type="domain" description="Type II secretion system protein GspF" evidence="13">
    <location>
        <begin position="278"/>
        <end position="400"/>
    </location>
</feature>
<dbReference type="Gene3D" id="1.20.81.30">
    <property type="entry name" value="Type II secretion system (T2SS), domain F"/>
    <property type="match status" value="2"/>
</dbReference>
<keyword evidence="8 12" id="KW-1133">Transmembrane helix</keyword>
<comment type="caution">
    <text evidence="14">The sequence shown here is derived from an EMBL/GenBank/DDBJ whole genome shotgun (WGS) entry which is preliminary data.</text>
</comment>
<feature type="transmembrane region" description="Helical" evidence="12">
    <location>
        <begin position="259"/>
        <end position="279"/>
    </location>
</feature>
<evidence type="ECO:0000313" key="14">
    <source>
        <dbReference type="EMBL" id="EFL49701.1"/>
    </source>
</evidence>
<dbReference type="Proteomes" id="UP000006250">
    <property type="component" value="Unassembled WGS sequence"/>
</dbReference>
<protein>
    <recommendedName>
        <fullName evidence="10">General secretion pathway protein F</fullName>
    </recommendedName>
</protein>
<dbReference type="PROSITE" id="PS00874">
    <property type="entry name" value="T2SP_F"/>
    <property type="match status" value="1"/>
</dbReference>
<keyword evidence="7 11" id="KW-0812">Transmembrane</keyword>
<evidence type="ECO:0000256" key="8">
    <source>
        <dbReference type="ARBA" id="ARBA00022989"/>
    </source>
</evidence>
<sequence>MPVYEYQAIDAAGKTCKGRLSADSQGAALRRLRAQGLYPKGVAEASGAIRRARRTGSRHLFFPLCRVSKVELAVTLRQLANLLSAGFPLLRAVTMAREQTRSKALAHVLAQVEERLKEGAALAQALEEHPGVFPHIQVGLVRAAEASGTLEIVMGTLAGITEEQLALRRKLANALTYPLIMLVVGLGVVLLLVTFVVPRITRIFADLKQELPLATVVLIQCSEFLQRAWPVLLALPVLGILAGRHALRTQKGRLYWDRMRLAIPVVGNMLTGFALTRFARMLGTVLRHGIPVPQALLAVTPVLGNVVLEQNLTEVRREVEEGVSLTLALGRKPRIPPLLVQMAAAGEAGGNLDDMLLSVSAMMENELVSRLTILTALFEPAMILLLGGGVCFIIMAVLLPIFEMSTLIH</sequence>
<evidence type="ECO:0000256" key="9">
    <source>
        <dbReference type="ARBA" id="ARBA00023136"/>
    </source>
</evidence>
<dbReference type="eggNOG" id="COG1459">
    <property type="taxonomic scope" value="Bacteria"/>
</dbReference>
<dbReference type="Pfam" id="PF00482">
    <property type="entry name" value="T2SSF"/>
    <property type="match status" value="2"/>
</dbReference>
<dbReference type="PRINTS" id="PR00812">
    <property type="entry name" value="BCTERIALGSPF"/>
</dbReference>
<keyword evidence="6" id="KW-0997">Cell inner membrane</keyword>
<evidence type="ECO:0000256" key="4">
    <source>
        <dbReference type="ARBA" id="ARBA00022448"/>
    </source>
</evidence>
<dbReference type="GO" id="GO:0005886">
    <property type="term" value="C:plasma membrane"/>
    <property type="evidence" value="ECO:0007669"/>
    <property type="project" value="UniProtKB-SubCell"/>
</dbReference>
<evidence type="ECO:0000256" key="10">
    <source>
        <dbReference type="ARBA" id="ARBA00030750"/>
    </source>
</evidence>
<evidence type="ECO:0000256" key="3">
    <source>
        <dbReference type="ARBA" id="ARBA00005745"/>
    </source>
</evidence>
<dbReference type="InterPro" id="IPR003004">
    <property type="entry name" value="GspF/PilC"/>
</dbReference>
<dbReference type="EMBL" id="AECZ01000035">
    <property type="protein sequence ID" value="EFL49701.1"/>
    <property type="molecule type" value="Genomic_DNA"/>
</dbReference>
<proteinExistence type="inferred from homology"/>
<evidence type="ECO:0000259" key="13">
    <source>
        <dbReference type="Pfam" id="PF00482"/>
    </source>
</evidence>
<comment type="subcellular location">
    <subcellularLocation>
        <location evidence="2">Cell inner membrane</location>
        <topology evidence="2">Multi-pass membrane protein</topology>
    </subcellularLocation>
    <subcellularLocation>
        <location evidence="11">Cell membrane</location>
        <topology evidence="11">Multi-pass membrane protein</topology>
    </subcellularLocation>
</comment>
<name>E1K105_SOLFR</name>
<gene>
    <name evidence="14" type="ORF">DesfrDRAFT_3555</name>
</gene>
<keyword evidence="5" id="KW-1003">Cell membrane</keyword>
<reference evidence="14 15" key="1">
    <citation type="submission" date="2010-08" db="EMBL/GenBank/DDBJ databases">
        <title>The draft genome of Desulfovibrio fructosovorans JJ.</title>
        <authorList>
            <consortium name="US DOE Joint Genome Institute (JGI-PGF)"/>
            <person name="Lucas S."/>
            <person name="Copeland A."/>
            <person name="Lapidus A."/>
            <person name="Cheng J.-F."/>
            <person name="Bruce D."/>
            <person name="Goodwin L."/>
            <person name="Pitluck S."/>
            <person name="Land M.L."/>
            <person name="Hauser L."/>
            <person name="Chang Y.-J."/>
            <person name="Jeffries C."/>
            <person name="Wall J.D."/>
            <person name="Stahl D.A."/>
            <person name="Arkin A.P."/>
            <person name="Dehal P."/>
            <person name="Stolyar S.M."/>
            <person name="Hazen T.C."/>
            <person name="Woyke T.J."/>
        </authorList>
    </citation>
    <scope>NUCLEOTIDE SEQUENCE [LARGE SCALE GENOMIC DNA]</scope>
    <source>
        <strain evidence="14 15">JJ</strain>
    </source>
</reference>
<evidence type="ECO:0000256" key="1">
    <source>
        <dbReference type="ARBA" id="ARBA00002684"/>
    </source>
</evidence>
<organism evidence="14 15">
    <name type="scientific">Solidesulfovibrio fructosivorans JJ]</name>
    <dbReference type="NCBI Taxonomy" id="596151"/>
    <lineage>
        <taxon>Bacteria</taxon>
        <taxon>Pseudomonadati</taxon>
        <taxon>Thermodesulfobacteriota</taxon>
        <taxon>Desulfovibrionia</taxon>
        <taxon>Desulfovibrionales</taxon>
        <taxon>Desulfovibrionaceae</taxon>
        <taxon>Solidesulfovibrio</taxon>
    </lineage>
</organism>
<evidence type="ECO:0000256" key="7">
    <source>
        <dbReference type="ARBA" id="ARBA00022692"/>
    </source>
</evidence>
<dbReference type="AlphaFoldDB" id="E1K105"/>
<dbReference type="InterPro" id="IPR042094">
    <property type="entry name" value="T2SS_GspF_sf"/>
</dbReference>
<evidence type="ECO:0000256" key="6">
    <source>
        <dbReference type="ARBA" id="ARBA00022519"/>
    </source>
</evidence>